<feature type="signal peptide" evidence="1">
    <location>
        <begin position="1"/>
        <end position="19"/>
    </location>
</feature>
<gene>
    <name evidence="2" type="ORF">QU481_06630</name>
</gene>
<feature type="chain" id="PRO_5047295924" evidence="1">
    <location>
        <begin position="20"/>
        <end position="161"/>
    </location>
</feature>
<comment type="caution">
    <text evidence="2">The sequence shown here is derived from an EMBL/GenBank/DDBJ whole genome shotgun (WGS) entry which is preliminary data.</text>
</comment>
<name>A0ABT7XL95_9NEIS</name>
<accession>A0ABT7XL95</accession>
<sequence length="161" mass="17611">MKRATVFVGMMLVSSILYAEEGEGLRVPMPAKISKAWKSECGSCHMAYPPGLLPGRSWQAIMNGLSNHFGNNASLDKVTEAEIRQFLVYNSADHDVRPLPATAKPTPTPRITETAWFRRAHSEVPSSVFRRQGVGSAANCMACHHAADKGVFAEEDVSIPR</sequence>
<evidence type="ECO:0000256" key="1">
    <source>
        <dbReference type="SAM" id="SignalP"/>
    </source>
</evidence>
<keyword evidence="3" id="KW-1185">Reference proteome</keyword>
<keyword evidence="1" id="KW-0732">Signal</keyword>
<reference evidence="2" key="1">
    <citation type="submission" date="2023-06" db="EMBL/GenBank/DDBJ databases">
        <authorList>
            <person name="Zhang S."/>
        </authorList>
    </citation>
    <scope>NUCLEOTIDE SEQUENCE</scope>
    <source>
        <strain evidence="2">SG2303</strain>
    </source>
</reference>
<protein>
    <submittedName>
        <fullName evidence="2">Diheme cytochrome c</fullName>
    </submittedName>
</protein>
<dbReference type="Pfam" id="PF09626">
    <property type="entry name" value="DHC"/>
    <property type="match status" value="1"/>
</dbReference>
<dbReference type="RefSeq" id="WP_289829141.1">
    <property type="nucleotide sequence ID" value="NZ_JAUEDK010000008.1"/>
</dbReference>
<dbReference type="EMBL" id="JAUEDK010000008">
    <property type="protein sequence ID" value="MDN0074569.1"/>
    <property type="molecule type" value="Genomic_DNA"/>
</dbReference>
<dbReference type="InterPro" id="IPR018588">
    <property type="entry name" value="Dihaem_cytochrome-c"/>
</dbReference>
<dbReference type="Proteomes" id="UP001168540">
    <property type="component" value="Unassembled WGS sequence"/>
</dbReference>
<proteinExistence type="predicted"/>
<organism evidence="2 3">
    <name type="scientific">Crenobacter oryzisoli</name>
    <dbReference type="NCBI Taxonomy" id="3056844"/>
    <lineage>
        <taxon>Bacteria</taxon>
        <taxon>Pseudomonadati</taxon>
        <taxon>Pseudomonadota</taxon>
        <taxon>Betaproteobacteria</taxon>
        <taxon>Neisseriales</taxon>
        <taxon>Neisseriaceae</taxon>
        <taxon>Crenobacter</taxon>
    </lineage>
</organism>
<evidence type="ECO:0000313" key="3">
    <source>
        <dbReference type="Proteomes" id="UP001168540"/>
    </source>
</evidence>
<evidence type="ECO:0000313" key="2">
    <source>
        <dbReference type="EMBL" id="MDN0074569.1"/>
    </source>
</evidence>